<dbReference type="Gene3D" id="3.40.50.1820">
    <property type="entry name" value="alpha/beta hydrolase"/>
    <property type="match status" value="1"/>
</dbReference>
<evidence type="ECO:0000259" key="1">
    <source>
        <dbReference type="Pfam" id="PF12697"/>
    </source>
</evidence>
<dbReference type="InterPro" id="IPR000073">
    <property type="entry name" value="AB_hydrolase_1"/>
</dbReference>
<evidence type="ECO:0000313" key="2">
    <source>
        <dbReference type="EMBL" id="OGY59963.1"/>
    </source>
</evidence>
<dbReference type="PANTHER" id="PTHR43798:SF33">
    <property type="entry name" value="HYDROLASE, PUTATIVE (AFU_ORTHOLOGUE AFUA_2G14860)-RELATED"/>
    <property type="match status" value="1"/>
</dbReference>
<gene>
    <name evidence="2" type="ORF">A3B23_02350</name>
</gene>
<protein>
    <recommendedName>
        <fullName evidence="1">AB hydrolase-1 domain-containing protein</fullName>
    </recommendedName>
</protein>
<reference evidence="2 3" key="1">
    <citation type="journal article" date="2016" name="Nat. Commun.">
        <title>Thousands of microbial genomes shed light on interconnected biogeochemical processes in an aquifer system.</title>
        <authorList>
            <person name="Anantharaman K."/>
            <person name="Brown C.T."/>
            <person name="Hug L.A."/>
            <person name="Sharon I."/>
            <person name="Castelle C.J."/>
            <person name="Probst A.J."/>
            <person name="Thomas B.C."/>
            <person name="Singh A."/>
            <person name="Wilkins M.J."/>
            <person name="Karaoz U."/>
            <person name="Brodie E.L."/>
            <person name="Williams K.H."/>
            <person name="Hubbard S.S."/>
            <person name="Banfield J.F."/>
        </authorList>
    </citation>
    <scope>NUCLEOTIDE SEQUENCE [LARGE SCALE GENOMIC DNA]</scope>
</reference>
<name>A0A1G1Z5R5_9BACT</name>
<dbReference type="GO" id="GO:0016020">
    <property type="term" value="C:membrane"/>
    <property type="evidence" value="ECO:0007669"/>
    <property type="project" value="TreeGrafter"/>
</dbReference>
<dbReference type="InterPro" id="IPR050266">
    <property type="entry name" value="AB_hydrolase_sf"/>
</dbReference>
<feature type="domain" description="AB hydrolase-1" evidence="1">
    <location>
        <begin position="2"/>
        <end position="194"/>
    </location>
</feature>
<organism evidence="2 3">
    <name type="scientific">Candidatus Colwellbacteria bacterium RIFCSPLOWO2_01_FULL_48_10</name>
    <dbReference type="NCBI Taxonomy" id="1797690"/>
    <lineage>
        <taxon>Bacteria</taxon>
        <taxon>Candidatus Colwelliibacteriota</taxon>
    </lineage>
</organism>
<dbReference type="EMBL" id="MHIY01000012">
    <property type="protein sequence ID" value="OGY59963.1"/>
    <property type="molecule type" value="Genomic_DNA"/>
</dbReference>
<dbReference type="SUPFAM" id="SSF53474">
    <property type="entry name" value="alpha/beta-Hydrolases"/>
    <property type="match status" value="1"/>
</dbReference>
<dbReference type="InterPro" id="IPR029058">
    <property type="entry name" value="AB_hydrolase_fold"/>
</dbReference>
<comment type="caution">
    <text evidence="2">The sequence shown here is derived from an EMBL/GenBank/DDBJ whole genome shotgun (WGS) entry which is preliminary data.</text>
</comment>
<dbReference type="AlphaFoldDB" id="A0A1G1Z5R5"/>
<dbReference type="PRINTS" id="PR00111">
    <property type="entry name" value="ABHYDROLASE"/>
</dbReference>
<dbReference type="Pfam" id="PF12697">
    <property type="entry name" value="Abhydrolase_6"/>
    <property type="match status" value="1"/>
</dbReference>
<proteinExistence type="predicted"/>
<evidence type="ECO:0000313" key="3">
    <source>
        <dbReference type="Proteomes" id="UP000178744"/>
    </source>
</evidence>
<dbReference type="Proteomes" id="UP000178744">
    <property type="component" value="Unassembled WGS sequence"/>
</dbReference>
<sequence length="200" mass="22505">MPGFGDNPPPPKPWRGSDYQNWVLKFIAENGLQTPLILAGHSFGGGLAMKLAIDRPELIKKLVLIASARMYVKKSLYKKILSEIAKFGKKFSPFIPFFDIVRKIVYRFVIREMDYARTSGTMKATFINVIKEDLTPQIGRIKTPTLIVWGNKDRATPLEHAYLLNEKIDGSELVVIESAGHAVNLEAPEKVAEAVYNFIK</sequence>
<dbReference type="PANTHER" id="PTHR43798">
    <property type="entry name" value="MONOACYLGLYCEROL LIPASE"/>
    <property type="match status" value="1"/>
</dbReference>
<dbReference type="STRING" id="1797690.A3B23_02350"/>
<accession>A0A1G1Z5R5</accession>